<dbReference type="Gene3D" id="3.40.140.20">
    <property type="match status" value="2"/>
</dbReference>
<sequence>MAVPTKNIPAPDLVPVRRALLSVFDKTGLIDFAKALAAAGVELVSTGGTAKAIAEAGLAVRDVSDLTGFPEIMDGRVKTLHPSVHGALLGIRDDADHAKAMRDHHIEPIDLVVSNLYPFEEVRRSGAGYASIVENIDIGGPAMIRASAKNHAYVAIVTDPADYASVVNALEMNLGSLSLDFRKMLAAKAFARTATYDAAISGWFAEALEIEHPTWRAFGGRLDQVMRYGENPHQSAGFYLSGDKRPGVATARQLQGKQLSYNNINDTDAAFELVGEFDPARSAAIAIIKHANPCGVAEGSSLKAAYAKALACDPVSAFGGIVAMNRILDAEAAEEIVKTFTEVIIAPDATDEAAAIVAAKKNLRLLVTGGLPDPRAAGTTVKSVAGGLLVQSRDNAVVDDLELKVVTKRAPTPAELADLKFAFRVAKHVKSNAIVYVKDGATLGIGAGQMSRVDSSRIAARKALDAAEAAGLAEPLTKGSVVASDAFFPFADGLLSAIEAGATAVIQPGGSMRDEDVIAAADEHGIAMVFTGVRHFRH</sequence>
<proteinExistence type="inferred from homology"/>
<dbReference type="InterPro" id="IPR016193">
    <property type="entry name" value="Cytidine_deaminase-like"/>
</dbReference>
<dbReference type="InterPro" id="IPR002695">
    <property type="entry name" value="PurH-like"/>
</dbReference>
<dbReference type="Pfam" id="PF02142">
    <property type="entry name" value="MGS"/>
    <property type="match status" value="1"/>
</dbReference>
<protein>
    <recommendedName>
        <fullName evidence="10">Bifunctional purine biosynthesis protein PurH</fullName>
    </recommendedName>
    <domain>
        <recommendedName>
            <fullName evidence="10">Phosphoribosylaminoimidazolecarboxamide formyltransferase</fullName>
            <ecNumber evidence="10">2.1.2.3</ecNumber>
        </recommendedName>
        <alternativeName>
            <fullName evidence="10">AICAR transformylase</fullName>
        </alternativeName>
    </domain>
    <domain>
        <recommendedName>
            <fullName evidence="10">IMP cyclohydrolase</fullName>
            <ecNumber evidence="10">3.5.4.10</ecNumber>
        </recommendedName>
        <alternativeName>
            <fullName evidence="10">ATIC</fullName>
        </alternativeName>
        <alternativeName>
            <fullName evidence="10">IMP synthase</fullName>
        </alternativeName>
        <alternativeName>
            <fullName evidence="10">Inosinicase</fullName>
        </alternativeName>
    </domain>
</protein>
<gene>
    <name evidence="10 12" type="primary">purH</name>
    <name evidence="12" type="ORF">MPL3356_40220</name>
</gene>
<dbReference type="EC" id="2.1.2.3" evidence="10"/>
<evidence type="ECO:0000256" key="10">
    <source>
        <dbReference type="HAMAP-Rule" id="MF_00139"/>
    </source>
</evidence>
<comment type="catalytic activity">
    <reaction evidence="8 10">
        <text>(6R)-10-formyltetrahydrofolate + 5-amino-1-(5-phospho-beta-D-ribosyl)imidazole-4-carboxamide = 5-formamido-1-(5-phospho-D-ribosyl)imidazole-4-carboxamide + (6S)-5,6,7,8-tetrahydrofolate</text>
        <dbReference type="Rhea" id="RHEA:22192"/>
        <dbReference type="ChEBI" id="CHEBI:57453"/>
        <dbReference type="ChEBI" id="CHEBI:58467"/>
        <dbReference type="ChEBI" id="CHEBI:58475"/>
        <dbReference type="ChEBI" id="CHEBI:195366"/>
        <dbReference type="EC" id="2.1.2.3"/>
    </reaction>
</comment>
<dbReference type="FunFam" id="3.40.50.1380:FF:000001">
    <property type="entry name" value="Bifunctional purine biosynthesis protein PurH"/>
    <property type="match status" value="1"/>
</dbReference>
<comment type="pathway">
    <text evidence="2 10">Purine metabolism; IMP biosynthesis via de novo pathway; 5-formamido-1-(5-phospho-D-ribosyl)imidazole-4-carboxamide from 5-amino-1-(5-phospho-D-ribosyl)imidazole-4-carboxamide (10-formyl THF route): step 1/1.</text>
</comment>
<keyword evidence="6 10" id="KW-0378">Hydrolase</keyword>
<dbReference type="PANTHER" id="PTHR11692:SF0">
    <property type="entry name" value="BIFUNCTIONAL PURINE BIOSYNTHESIS PROTEIN ATIC"/>
    <property type="match status" value="1"/>
</dbReference>
<evidence type="ECO:0000256" key="4">
    <source>
        <dbReference type="ARBA" id="ARBA00022679"/>
    </source>
</evidence>
<dbReference type="InterPro" id="IPR011607">
    <property type="entry name" value="MGS-like_dom"/>
</dbReference>
<dbReference type="GO" id="GO:0006189">
    <property type="term" value="P:'de novo' IMP biosynthetic process"/>
    <property type="evidence" value="ECO:0007669"/>
    <property type="project" value="UniProtKB-UniRule"/>
</dbReference>
<dbReference type="STRING" id="69974.MPLDJ20_90114"/>
<evidence type="ECO:0000259" key="11">
    <source>
        <dbReference type="PROSITE" id="PS51855"/>
    </source>
</evidence>
<evidence type="ECO:0000313" key="12">
    <source>
        <dbReference type="EMBL" id="CDX23083.1"/>
    </source>
</evidence>
<evidence type="ECO:0000256" key="5">
    <source>
        <dbReference type="ARBA" id="ARBA00022755"/>
    </source>
</evidence>
<dbReference type="NCBIfam" id="TIGR00355">
    <property type="entry name" value="purH"/>
    <property type="match status" value="1"/>
</dbReference>
<evidence type="ECO:0000313" key="13">
    <source>
        <dbReference type="Proteomes" id="UP000045285"/>
    </source>
</evidence>
<dbReference type="InterPro" id="IPR036914">
    <property type="entry name" value="MGS-like_dom_sf"/>
</dbReference>
<dbReference type="SUPFAM" id="SSF52335">
    <property type="entry name" value="Methylglyoxal synthase-like"/>
    <property type="match status" value="1"/>
</dbReference>
<dbReference type="NCBIfam" id="NF002049">
    <property type="entry name" value="PRK00881.1"/>
    <property type="match status" value="1"/>
</dbReference>
<dbReference type="PIRSF" id="PIRSF000414">
    <property type="entry name" value="AICARFT_IMPCHas"/>
    <property type="match status" value="1"/>
</dbReference>
<dbReference type="SUPFAM" id="SSF53927">
    <property type="entry name" value="Cytidine deaminase-like"/>
    <property type="match status" value="1"/>
</dbReference>
<keyword evidence="13" id="KW-1185">Reference proteome</keyword>
<dbReference type="GO" id="GO:0004643">
    <property type="term" value="F:phosphoribosylaminoimidazolecarboxamide formyltransferase activity"/>
    <property type="evidence" value="ECO:0007669"/>
    <property type="project" value="UniProtKB-UniRule"/>
</dbReference>
<reference evidence="13" key="1">
    <citation type="submission" date="2014-08" db="EMBL/GenBank/DDBJ databases">
        <authorList>
            <person name="Moulin L."/>
        </authorList>
    </citation>
    <scope>NUCLEOTIDE SEQUENCE [LARGE SCALE GENOMIC DNA]</scope>
</reference>
<dbReference type="AlphaFoldDB" id="A0A090E6T6"/>
<evidence type="ECO:0000256" key="9">
    <source>
        <dbReference type="ARBA" id="ARBA00050687"/>
    </source>
</evidence>
<dbReference type="Pfam" id="PF01808">
    <property type="entry name" value="AICARFT_IMPCHas"/>
    <property type="match status" value="1"/>
</dbReference>
<dbReference type="SMART" id="SM00798">
    <property type="entry name" value="AICARFT_IMPCHas"/>
    <property type="match status" value="1"/>
</dbReference>
<evidence type="ECO:0000256" key="7">
    <source>
        <dbReference type="ARBA" id="ARBA00023268"/>
    </source>
</evidence>
<comment type="catalytic activity">
    <reaction evidence="9 10">
        <text>IMP + H2O = 5-formamido-1-(5-phospho-D-ribosyl)imidazole-4-carboxamide</text>
        <dbReference type="Rhea" id="RHEA:18445"/>
        <dbReference type="ChEBI" id="CHEBI:15377"/>
        <dbReference type="ChEBI" id="CHEBI:58053"/>
        <dbReference type="ChEBI" id="CHEBI:58467"/>
        <dbReference type="EC" id="3.5.4.10"/>
    </reaction>
</comment>
<dbReference type="CDD" id="cd01421">
    <property type="entry name" value="IMPCH"/>
    <property type="match status" value="1"/>
</dbReference>
<keyword evidence="5 10" id="KW-0658">Purine biosynthesis</keyword>
<dbReference type="SMART" id="SM00851">
    <property type="entry name" value="MGS"/>
    <property type="match status" value="1"/>
</dbReference>
<dbReference type="GO" id="GO:0003937">
    <property type="term" value="F:IMP cyclohydrolase activity"/>
    <property type="evidence" value="ECO:0007669"/>
    <property type="project" value="UniProtKB-UniRule"/>
</dbReference>
<evidence type="ECO:0000256" key="2">
    <source>
        <dbReference type="ARBA" id="ARBA00004954"/>
    </source>
</evidence>
<dbReference type="EMBL" id="CCMZ01000034">
    <property type="protein sequence ID" value="CDX23083.1"/>
    <property type="molecule type" value="Genomic_DNA"/>
</dbReference>
<dbReference type="UniPathway" id="UPA00074">
    <property type="reaction ID" value="UER00133"/>
</dbReference>
<dbReference type="PROSITE" id="PS51855">
    <property type="entry name" value="MGS"/>
    <property type="match status" value="1"/>
</dbReference>
<evidence type="ECO:0000256" key="3">
    <source>
        <dbReference type="ARBA" id="ARBA00007667"/>
    </source>
</evidence>
<dbReference type="GO" id="GO:0005829">
    <property type="term" value="C:cytosol"/>
    <property type="evidence" value="ECO:0007669"/>
    <property type="project" value="TreeGrafter"/>
</dbReference>
<dbReference type="Gene3D" id="3.40.50.1380">
    <property type="entry name" value="Methylglyoxal synthase-like domain"/>
    <property type="match status" value="1"/>
</dbReference>
<dbReference type="PANTHER" id="PTHR11692">
    <property type="entry name" value="BIFUNCTIONAL PURINE BIOSYNTHESIS PROTEIN PURH"/>
    <property type="match status" value="1"/>
</dbReference>
<feature type="domain" description="MGS-like" evidence="11">
    <location>
        <begin position="8"/>
        <end position="158"/>
    </location>
</feature>
<evidence type="ECO:0000256" key="8">
    <source>
        <dbReference type="ARBA" id="ARBA00050488"/>
    </source>
</evidence>
<dbReference type="FunFam" id="3.40.140.20:FF:000001">
    <property type="entry name" value="Bifunctional purine biosynthesis protein PurH"/>
    <property type="match status" value="1"/>
</dbReference>
<evidence type="ECO:0000256" key="1">
    <source>
        <dbReference type="ARBA" id="ARBA00004844"/>
    </source>
</evidence>
<dbReference type="Proteomes" id="UP000045285">
    <property type="component" value="Unassembled WGS sequence"/>
</dbReference>
<accession>A0A090E6T6</accession>
<comment type="domain">
    <text evidence="10">The IMP cyclohydrolase activity resides in the N-terminal region.</text>
</comment>
<dbReference type="InterPro" id="IPR024051">
    <property type="entry name" value="AICAR_Tfase_dup_dom_sf"/>
</dbReference>
<dbReference type="EC" id="3.5.4.10" evidence="10"/>
<keyword evidence="4 10" id="KW-0808">Transferase</keyword>
<name>A0A090E6T6_MESPL</name>
<organism evidence="12 13">
    <name type="scientific">Mesorhizobium plurifarium</name>
    <dbReference type="NCBI Taxonomy" id="69974"/>
    <lineage>
        <taxon>Bacteria</taxon>
        <taxon>Pseudomonadati</taxon>
        <taxon>Pseudomonadota</taxon>
        <taxon>Alphaproteobacteria</taxon>
        <taxon>Hyphomicrobiales</taxon>
        <taxon>Phyllobacteriaceae</taxon>
        <taxon>Mesorhizobium</taxon>
    </lineage>
</organism>
<keyword evidence="7 10" id="KW-0511">Multifunctional enzyme</keyword>
<comment type="similarity">
    <text evidence="3 10">Belongs to the PurH family.</text>
</comment>
<comment type="pathway">
    <text evidence="1 10">Purine metabolism; IMP biosynthesis via de novo pathway; IMP from 5-formamido-1-(5-phospho-D-ribosyl)imidazole-4-carboxamide: step 1/1.</text>
</comment>
<dbReference type="HAMAP" id="MF_00139">
    <property type="entry name" value="PurH"/>
    <property type="match status" value="1"/>
</dbReference>
<evidence type="ECO:0000256" key="6">
    <source>
        <dbReference type="ARBA" id="ARBA00022801"/>
    </source>
</evidence>